<evidence type="ECO:0000313" key="7">
    <source>
        <dbReference type="Proteomes" id="UP000051096"/>
    </source>
</evidence>
<evidence type="ECO:0000256" key="3">
    <source>
        <dbReference type="ARBA" id="ARBA00022801"/>
    </source>
</evidence>
<name>A0A0S8GGF3_UNCW3</name>
<keyword evidence="2" id="KW-0645">Protease</keyword>
<dbReference type="AlphaFoldDB" id="A0A0S8GGF3"/>
<feature type="domain" description="NlpC/P60" evidence="5">
    <location>
        <begin position="1"/>
        <end position="138"/>
    </location>
</feature>
<accession>A0A0S8GGF3</accession>
<keyword evidence="4" id="KW-0788">Thiol protease</keyword>
<dbReference type="PANTHER" id="PTHR47053:SF1">
    <property type="entry name" value="MUREIN DD-ENDOPEPTIDASE MEPH-RELATED"/>
    <property type="match status" value="1"/>
</dbReference>
<dbReference type="InterPro" id="IPR000064">
    <property type="entry name" value="NLP_P60_dom"/>
</dbReference>
<protein>
    <recommendedName>
        <fullName evidence="5">NlpC/P60 domain-containing protein</fullName>
    </recommendedName>
</protein>
<evidence type="ECO:0000256" key="2">
    <source>
        <dbReference type="ARBA" id="ARBA00022670"/>
    </source>
</evidence>
<keyword evidence="3" id="KW-0378">Hydrolase</keyword>
<dbReference type="Gene3D" id="3.90.1720.10">
    <property type="entry name" value="endopeptidase domain like (from Nostoc punctiforme)"/>
    <property type="match status" value="1"/>
</dbReference>
<reference evidence="6 7" key="1">
    <citation type="journal article" date="2015" name="Microbiome">
        <title>Genomic resolution of linkages in carbon, nitrogen, and sulfur cycling among widespread estuary sediment bacteria.</title>
        <authorList>
            <person name="Baker B.J."/>
            <person name="Lazar C.S."/>
            <person name="Teske A.P."/>
            <person name="Dick G.J."/>
        </authorList>
    </citation>
    <scope>NUCLEOTIDE SEQUENCE [LARGE SCALE GENOMIC DNA]</scope>
    <source>
        <strain evidence="6">SM23_60</strain>
    </source>
</reference>
<gene>
    <name evidence="6" type="ORF">AMJ87_07335</name>
</gene>
<dbReference type="Proteomes" id="UP000051096">
    <property type="component" value="Unassembled WGS sequence"/>
</dbReference>
<dbReference type="InterPro" id="IPR051202">
    <property type="entry name" value="Peptidase_C40"/>
</dbReference>
<sequence>MNARDKIVAVARAQLGRQYAYDVEIKEGMEWFDSTGLVCYCYFKAGIYVPRHLPQIIDIGTLIDAEHMQKADLVLFRGAGHQHPLFRDGVGHVGIYVGGDEIIEAVVRSTIIPHTLFEGSVQLSRFSERIADNDFRGYLKLIN</sequence>
<dbReference type="PROSITE" id="PS51935">
    <property type="entry name" value="NLPC_P60"/>
    <property type="match status" value="1"/>
</dbReference>
<comment type="similarity">
    <text evidence="1">Belongs to the peptidase C40 family.</text>
</comment>
<dbReference type="InterPro" id="IPR038765">
    <property type="entry name" value="Papain-like_cys_pep_sf"/>
</dbReference>
<dbReference type="PANTHER" id="PTHR47053">
    <property type="entry name" value="MUREIN DD-ENDOPEPTIDASE MEPH-RELATED"/>
    <property type="match status" value="1"/>
</dbReference>
<dbReference type="GO" id="GO:0008234">
    <property type="term" value="F:cysteine-type peptidase activity"/>
    <property type="evidence" value="ECO:0007669"/>
    <property type="project" value="UniProtKB-KW"/>
</dbReference>
<evidence type="ECO:0000256" key="1">
    <source>
        <dbReference type="ARBA" id="ARBA00007074"/>
    </source>
</evidence>
<dbReference type="EMBL" id="LJUO01000064">
    <property type="protein sequence ID" value="KPK71396.1"/>
    <property type="molecule type" value="Genomic_DNA"/>
</dbReference>
<dbReference type="Pfam" id="PF00877">
    <property type="entry name" value="NLPC_P60"/>
    <property type="match status" value="1"/>
</dbReference>
<dbReference type="SUPFAM" id="SSF54001">
    <property type="entry name" value="Cysteine proteinases"/>
    <property type="match status" value="1"/>
</dbReference>
<organism evidence="6 7">
    <name type="scientific">candidate division WOR_3 bacterium SM23_60</name>
    <dbReference type="NCBI Taxonomy" id="1703780"/>
    <lineage>
        <taxon>Bacteria</taxon>
        <taxon>Bacteria division WOR-3</taxon>
    </lineage>
</organism>
<evidence type="ECO:0000256" key="4">
    <source>
        <dbReference type="ARBA" id="ARBA00022807"/>
    </source>
</evidence>
<evidence type="ECO:0000313" key="6">
    <source>
        <dbReference type="EMBL" id="KPK71396.1"/>
    </source>
</evidence>
<comment type="caution">
    <text evidence="6">The sequence shown here is derived from an EMBL/GenBank/DDBJ whole genome shotgun (WGS) entry which is preliminary data.</text>
</comment>
<dbReference type="GO" id="GO:0006508">
    <property type="term" value="P:proteolysis"/>
    <property type="evidence" value="ECO:0007669"/>
    <property type="project" value="UniProtKB-KW"/>
</dbReference>
<proteinExistence type="inferred from homology"/>
<evidence type="ECO:0000259" key="5">
    <source>
        <dbReference type="PROSITE" id="PS51935"/>
    </source>
</evidence>